<evidence type="ECO:0000313" key="5">
    <source>
        <dbReference type="Proteomes" id="UP000231358"/>
    </source>
</evidence>
<reference evidence="4 5" key="1">
    <citation type="submission" date="2017-05" db="EMBL/GenBank/DDBJ databases">
        <title>Genome sequence for an aflatoxigenic pathogen of Argentinian peanut, Aspergillus arachidicola.</title>
        <authorList>
            <person name="Moore G."/>
            <person name="Beltz S.B."/>
            <person name="Mack B.M."/>
        </authorList>
    </citation>
    <scope>NUCLEOTIDE SEQUENCE [LARGE SCALE GENOMIC DNA]</scope>
    <source>
        <strain evidence="4 5">CBS 117610</strain>
    </source>
</reference>
<proteinExistence type="predicted"/>
<sequence length="141" mass="15457">MRASTMLGFLAMLCSQALALELDGTYTVASAGTALYLEDVSGQIIFEEADPQAWFFIEAETDRYAIVNNVTNNYISCGSTEGAICKTSGVAQLFQIDNISDNVYTFLEPESQLLLHRTADNQLDLSPPTPTNDESFELTQL</sequence>
<feature type="chain" id="PRO_5040579649" description="Ricin B lectin domain-containing protein" evidence="2">
    <location>
        <begin position="20"/>
        <end position="141"/>
    </location>
</feature>
<evidence type="ECO:0008006" key="6">
    <source>
        <dbReference type="Google" id="ProtNLM"/>
    </source>
</evidence>
<dbReference type="Proteomes" id="UP000325558">
    <property type="component" value="Unassembled WGS sequence"/>
</dbReference>
<protein>
    <recommendedName>
        <fullName evidence="6">Ricin B lectin domain-containing protein</fullName>
    </recommendedName>
</protein>
<name>A0A2G7FG67_9EURO</name>
<feature type="region of interest" description="Disordered" evidence="1">
    <location>
        <begin position="122"/>
        <end position="141"/>
    </location>
</feature>
<keyword evidence="2" id="KW-0732">Signal</keyword>
<feature type="compositionally biased region" description="Polar residues" evidence="1">
    <location>
        <begin position="131"/>
        <end position="141"/>
    </location>
</feature>
<dbReference type="OrthoDB" id="4455179at2759"/>
<accession>A0A2G7FG67</accession>
<evidence type="ECO:0000313" key="4">
    <source>
        <dbReference type="EMBL" id="PIG79616.1"/>
    </source>
</evidence>
<dbReference type="SUPFAM" id="SSF50370">
    <property type="entry name" value="Ricin B-like lectins"/>
    <property type="match status" value="1"/>
</dbReference>
<dbReference type="AlphaFoldDB" id="A0A2G7FG67"/>
<organism evidence="4 5">
    <name type="scientific">Aspergillus arachidicola</name>
    <dbReference type="NCBI Taxonomy" id="656916"/>
    <lineage>
        <taxon>Eukaryota</taxon>
        <taxon>Fungi</taxon>
        <taxon>Dikarya</taxon>
        <taxon>Ascomycota</taxon>
        <taxon>Pezizomycotina</taxon>
        <taxon>Eurotiomycetes</taxon>
        <taxon>Eurotiomycetidae</taxon>
        <taxon>Eurotiales</taxon>
        <taxon>Aspergillaceae</taxon>
        <taxon>Aspergillus</taxon>
        <taxon>Aspergillus subgen. Circumdati</taxon>
    </lineage>
</organism>
<dbReference type="EMBL" id="NEXV01000673">
    <property type="protein sequence ID" value="PIG79616.1"/>
    <property type="molecule type" value="Genomic_DNA"/>
</dbReference>
<keyword evidence="5" id="KW-1185">Reference proteome</keyword>
<evidence type="ECO:0000256" key="2">
    <source>
        <dbReference type="SAM" id="SignalP"/>
    </source>
</evidence>
<gene>
    <name evidence="4" type="ORF">AARAC_001482</name>
    <name evidence="3" type="ORF">BDV24DRAFT_129170</name>
</gene>
<reference evidence="3" key="2">
    <citation type="submission" date="2019-04" db="EMBL/GenBank/DDBJ databases">
        <title>Friends and foes A comparative genomics study of 23 Aspergillus species from section Flavi.</title>
        <authorList>
            <consortium name="DOE Joint Genome Institute"/>
            <person name="Kjaerbolling I."/>
            <person name="Vesth T."/>
            <person name="Frisvad J.C."/>
            <person name="Nybo J.L."/>
            <person name="Theobald S."/>
            <person name="Kildgaard S."/>
            <person name="Isbrandt T."/>
            <person name="Kuo A."/>
            <person name="Sato A."/>
            <person name="Lyhne E.K."/>
            <person name="Kogle M.E."/>
            <person name="Wiebenga A."/>
            <person name="Kun R.S."/>
            <person name="Lubbers R.J."/>
            <person name="Makela M.R."/>
            <person name="Barry K."/>
            <person name="Chovatia M."/>
            <person name="Clum A."/>
            <person name="Daum C."/>
            <person name="Haridas S."/>
            <person name="He G."/>
            <person name="LaButti K."/>
            <person name="Lipzen A."/>
            <person name="Mondo S."/>
            <person name="Riley R."/>
            <person name="Salamov A."/>
            <person name="Simmons B.A."/>
            <person name="Magnuson J.K."/>
            <person name="Henrissat B."/>
            <person name="Mortensen U.H."/>
            <person name="Larsen T.O."/>
            <person name="Devries R.P."/>
            <person name="Grigoriev I.V."/>
            <person name="Machida M."/>
            <person name="Baker S.E."/>
            <person name="Andersen M.R."/>
        </authorList>
    </citation>
    <scope>NUCLEOTIDE SEQUENCE</scope>
    <source>
        <strain evidence="3">CBS 117612</strain>
    </source>
</reference>
<feature type="signal peptide" evidence="2">
    <location>
        <begin position="1"/>
        <end position="19"/>
    </location>
</feature>
<evidence type="ECO:0000256" key="1">
    <source>
        <dbReference type="SAM" id="MobiDB-lite"/>
    </source>
</evidence>
<dbReference type="InterPro" id="IPR035992">
    <property type="entry name" value="Ricin_B-like_lectins"/>
</dbReference>
<evidence type="ECO:0000313" key="3">
    <source>
        <dbReference type="EMBL" id="KAE8343389.1"/>
    </source>
</evidence>
<dbReference type="Gene3D" id="2.80.10.50">
    <property type="match status" value="1"/>
</dbReference>
<dbReference type="EMBL" id="ML737129">
    <property type="protein sequence ID" value="KAE8343389.1"/>
    <property type="molecule type" value="Genomic_DNA"/>
</dbReference>
<dbReference type="CDD" id="cd00161">
    <property type="entry name" value="beta-trefoil_Ricin-like"/>
    <property type="match status" value="1"/>
</dbReference>
<dbReference type="Proteomes" id="UP000231358">
    <property type="component" value="Unassembled WGS sequence"/>
</dbReference>